<dbReference type="Pfam" id="PF00702">
    <property type="entry name" value="Hydrolase"/>
    <property type="match status" value="1"/>
</dbReference>
<protein>
    <recommendedName>
        <fullName evidence="3">Hydrolase of the HAD superfamily</fullName>
    </recommendedName>
</protein>
<dbReference type="SUPFAM" id="SSF56784">
    <property type="entry name" value="HAD-like"/>
    <property type="match status" value="1"/>
</dbReference>
<dbReference type="AlphaFoldDB" id="A0A8J3VTL3"/>
<proteinExistence type="predicted"/>
<accession>A0A8J3VTL3</accession>
<dbReference type="InterPro" id="IPR006439">
    <property type="entry name" value="HAD-SF_hydro_IA"/>
</dbReference>
<comment type="caution">
    <text evidence="1">The sequence shown here is derived from an EMBL/GenBank/DDBJ whole genome shotgun (WGS) entry which is preliminary data.</text>
</comment>
<dbReference type="InterPro" id="IPR036412">
    <property type="entry name" value="HAD-like_sf"/>
</dbReference>
<dbReference type="GO" id="GO:0008967">
    <property type="term" value="F:phosphoglycolate phosphatase activity"/>
    <property type="evidence" value="ECO:0007669"/>
    <property type="project" value="TreeGrafter"/>
</dbReference>
<dbReference type="GO" id="GO:0005829">
    <property type="term" value="C:cytosol"/>
    <property type="evidence" value="ECO:0007669"/>
    <property type="project" value="TreeGrafter"/>
</dbReference>
<reference evidence="1" key="1">
    <citation type="submission" date="2021-01" db="EMBL/GenBank/DDBJ databases">
        <title>Whole genome shotgun sequence of Rugosimonospora africana NBRC 104875.</title>
        <authorList>
            <person name="Komaki H."/>
            <person name="Tamura T."/>
        </authorList>
    </citation>
    <scope>NUCLEOTIDE SEQUENCE</scope>
    <source>
        <strain evidence="1">NBRC 104875</strain>
    </source>
</reference>
<evidence type="ECO:0008006" key="3">
    <source>
        <dbReference type="Google" id="ProtNLM"/>
    </source>
</evidence>
<organism evidence="1 2">
    <name type="scientific">Rugosimonospora africana</name>
    <dbReference type="NCBI Taxonomy" id="556532"/>
    <lineage>
        <taxon>Bacteria</taxon>
        <taxon>Bacillati</taxon>
        <taxon>Actinomycetota</taxon>
        <taxon>Actinomycetes</taxon>
        <taxon>Micromonosporales</taxon>
        <taxon>Micromonosporaceae</taxon>
        <taxon>Rugosimonospora</taxon>
    </lineage>
</organism>
<dbReference type="PRINTS" id="PR00413">
    <property type="entry name" value="HADHALOGNASE"/>
</dbReference>
<evidence type="ECO:0000313" key="1">
    <source>
        <dbReference type="EMBL" id="GIH18310.1"/>
    </source>
</evidence>
<name>A0A8J3VTL3_9ACTN</name>
<dbReference type="SFLD" id="SFLDS00003">
    <property type="entry name" value="Haloacid_Dehalogenase"/>
    <property type="match status" value="1"/>
</dbReference>
<dbReference type="EMBL" id="BONZ01000066">
    <property type="protein sequence ID" value="GIH18310.1"/>
    <property type="molecule type" value="Genomic_DNA"/>
</dbReference>
<dbReference type="InterPro" id="IPR023214">
    <property type="entry name" value="HAD_sf"/>
</dbReference>
<dbReference type="RefSeq" id="WP_203921836.1">
    <property type="nucleotide sequence ID" value="NZ_BONZ01000066.1"/>
</dbReference>
<evidence type="ECO:0000313" key="2">
    <source>
        <dbReference type="Proteomes" id="UP000642748"/>
    </source>
</evidence>
<dbReference type="SFLD" id="SFLDG01129">
    <property type="entry name" value="C1.5:_HAD__Beta-PGM__Phosphata"/>
    <property type="match status" value="1"/>
</dbReference>
<dbReference type="PANTHER" id="PTHR43434">
    <property type="entry name" value="PHOSPHOGLYCOLATE PHOSPHATASE"/>
    <property type="match status" value="1"/>
</dbReference>
<gene>
    <name evidence="1" type="ORF">Raf01_64820</name>
</gene>
<dbReference type="GO" id="GO:0006281">
    <property type="term" value="P:DNA repair"/>
    <property type="evidence" value="ECO:0007669"/>
    <property type="project" value="TreeGrafter"/>
</dbReference>
<dbReference type="Proteomes" id="UP000642748">
    <property type="component" value="Unassembled WGS sequence"/>
</dbReference>
<dbReference type="NCBIfam" id="TIGR01549">
    <property type="entry name" value="HAD-SF-IA-v1"/>
    <property type="match status" value="1"/>
</dbReference>
<dbReference type="Gene3D" id="3.40.50.1000">
    <property type="entry name" value="HAD superfamily/HAD-like"/>
    <property type="match status" value="1"/>
</dbReference>
<keyword evidence="2" id="KW-1185">Reference proteome</keyword>
<dbReference type="PANTHER" id="PTHR43434:SF1">
    <property type="entry name" value="PHOSPHOGLYCOLATE PHOSPHATASE"/>
    <property type="match status" value="1"/>
</dbReference>
<sequence length="252" mass="27530">MPTTPRALLLDFGGVIVEDTRRASWARELAETVHTLLAATDAQPPAVAEIETDLAAGLNAYGYWGDGVARSFAPTELRHEQLWADFVAADWAPAAREVVLAHATTLTYRLGEVRQDWRVRPGMVELLADAAARGILLAVVSNTIYGSVHRDFLERTGLADRFAVQVYSDEAGVRKPNPELILRTTRALSVSPHEVWFVGDTRSRDVRCGRRAGVGTTVLMRSERTLIDPATPVEPDLEVADPVSLHALLTAS</sequence>
<dbReference type="InterPro" id="IPR050155">
    <property type="entry name" value="HAD-like_hydrolase_sf"/>
</dbReference>